<proteinExistence type="predicted"/>
<sequence length="89" mass="9669">MLGRADGCGCEHVSPSFSAISASSVAYSPPNPASSVSRIEPFYQFSTTQSTNNLLPLVVKIEEEPRSNPLQKIRNLHCALCSHFFSKSP</sequence>
<dbReference type="Proteomes" id="UP000092600">
    <property type="component" value="Unassembled WGS sequence"/>
</dbReference>
<comment type="caution">
    <text evidence="1">The sequence shown here is derived from an EMBL/GenBank/DDBJ whole genome shotgun (WGS) entry which is preliminary data.</text>
</comment>
<organism evidence="1 2">
    <name type="scientific">Ananas comosus</name>
    <name type="common">Pineapple</name>
    <name type="synonym">Ananas ananas</name>
    <dbReference type="NCBI Taxonomy" id="4615"/>
    <lineage>
        <taxon>Eukaryota</taxon>
        <taxon>Viridiplantae</taxon>
        <taxon>Streptophyta</taxon>
        <taxon>Embryophyta</taxon>
        <taxon>Tracheophyta</taxon>
        <taxon>Spermatophyta</taxon>
        <taxon>Magnoliopsida</taxon>
        <taxon>Liliopsida</taxon>
        <taxon>Poales</taxon>
        <taxon>Bromeliaceae</taxon>
        <taxon>Bromelioideae</taxon>
        <taxon>Ananas</taxon>
    </lineage>
</organism>
<dbReference type="EMBL" id="LSRQ01000176">
    <property type="protein sequence ID" value="OAY84764.1"/>
    <property type="molecule type" value="Genomic_DNA"/>
</dbReference>
<name>A0A199W632_ANACO</name>
<evidence type="ECO:0000313" key="2">
    <source>
        <dbReference type="Proteomes" id="UP000092600"/>
    </source>
</evidence>
<protein>
    <submittedName>
        <fullName evidence="1">Uncharacterized protein</fullName>
    </submittedName>
</protein>
<reference evidence="1 2" key="1">
    <citation type="journal article" date="2016" name="DNA Res.">
        <title>The draft genome of MD-2 pineapple using hybrid error correction of long reads.</title>
        <authorList>
            <person name="Redwan R.M."/>
            <person name="Saidin A."/>
            <person name="Kumar S.V."/>
        </authorList>
    </citation>
    <scope>NUCLEOTIDE SEQUENCE [LARGE SCALE GENOMIC DNA]</scope>
    <source>
        <strain evidence="2">cv. MD2</strain>
        <tissue evidence="1">Leaf</tissue>
    </source>
</reference>
<dbReference type="AlphaFoldDB" id="A0A199W632"/>
<accession>A0A199W632</accession>
<gene>
    <name evidence="1" type="ORF">ACMD2_21711</name>
</gene>
<evidence type="ECO:0000313" key="1">
    <source>
        <dbReference type="EMBL" id="OAY84764.1"/>
    </source>
</evidence>